<dbReference type="PANTHER" id="PTHR10196:SF69">
    <property type="entry name" value="GLYCEROL KINASE"/>
    <property type="match status" value="1"/>
</dbReference>
<dbReference type="STRING" id="796925.A0A137P4W0"/>
<dbReference type="InterPro" id="IPR018483">
    <property type="entry name" value="Carb_kinase_FGGY_CS"/>
</dbReference>
<dbReference type="CDD" id="cd07792">
    <property type="entry name" value="ASKHA_NBD_FGGY_GK1-3-like"/>
    <property type="match status" value="1"/>
</dbReference>
<dbReference type="GO" id="GO:0005739">
    <property type="term" value="C:mitochondrion"/>
    <property type="evidence" value="ECO:0007669"/>
    <property type="project" value="TreeGrafter"/>
</dbReference>
<dbReference type="InterPro" id="IPR042018">
    <property type="entry name" value="GK1-3_metazoan-type"/>
</dbReference>
<name>A0A137P4W0_CONC2</name>
<dbReference type="UniPathway" id="UPA00618">
    <property type="reaction ID" value="UER00672"/>
</dbReference>
<evidence type="ECO:0000256" key="6">
    <source>
        <dbReference type="ARBA" id="ARBA00022777"/>
    </source>
</evidence>
<dbReference type="InterPro" id="IPR018485">
    <property type="entry name" value="FGGY_C"/>
</dbReference>
<evidence type="ECO:0000256" key="4">
    <source>
        <dbReference type="ARBA" id="ARBA00022679"/>
    </source>
</evidence>
<dbReference type="InterPro" id="IPR043129">
    <property type="entry name" value="ATPase_NBD"/>
</dbReference>
<evidence type="ECO:0000256" key="5">
    <source>
        <dbReference type="ARBA" id="ARBA00022741"/>
    </source>
</evidence>
<dbReference type="SUPFAM" id="SSF53067">
    <property type="entry name" value="Actin-like ATPase domain"/>
    <property type="match status" value="2"/>
</dbReference>
<dbReference type="PROSITE" id="PS00445">
    <property type="entry name" value="FGGY_KINASES_2"/>
    <property type="match status" value="1"/>
</dbReference>
<keyword evidence="7" id="KW-0319">Glycerol metabolism</keyword>
<evidence type="ECO:0000313" key="15">
    <source>
        <dbReference type="EMBL" id="KXN69989.1"/>
    </source>
</evidence>
<evidence type="ECO:0000256" key="8">
    <source>
        <dbReference type="ARBA" id="ARBA00022840"/>
    </source>
</evidence>
<evidence type="ECO:0000256" key="11">
    <source>
        <dbReference type="ARBA" id="ARBA00071571"/>
    </source>
</evidence>
<feature type="domain" description="Carbohydrate kinase FGGY N-terminal" evidence="13">
    <location>
        <begin position="9"/>
        <end position="259"/>
    </location>
</feature>
<dbReference type="NCBIfam" id="NF000756">
    <property type="entry name" value="PRK00047.1"/>
    <property type="match status" value="1"/>
</dbReference>
<evidence type="ECO:0000259" key="13">
    <source>
        <dbReference type="Pfam" id="PF00370"/>
    </source>
</evidence>
<evidence type="ECO:0000256" key="3">
    <source>
        <dbReference type="ARBA" id="ARBA00012099"/>
    </source>
</evidence>
<dbReference type="NCBIfam" id="TIGR01311">
    <property type="entry name" value="glycerol_kin"/>
    <property type="match status" value="1"/>
</dbReference>
<dbReference type="GO" id="GO:0046167">
    <property type="term" value="P:glycerol-3-phosphate biosynthetic process"/>
    <property type="evidence" value="ECO:0007669"/>
    <property type="project" value="TreeGrafter"/>
</dbReference>
<dbReference type="InterPro" id="IPR018484">
    <property type="entry name" value="FGGY_N"/>
</dbReference>
<keyword evidence="4 12" id="KW-0808">Transferase</keyword>
<feature type="domain" description="Carbohydrate kinase FGGY C-terminal" evidence="14">
    <location>
        <begin position="269"/>
        <end position="458"/>
    </location>
</feature>
<dbReference type="FunFam" id="3.30.420.40:FF:000177">
    <property type="entry name" value="Glycerol kinase"/>
    <property type="match status" value="1"/>
</dbReference>
<dbReference type="EC" id="2.7.1.30" evidence="3"/>
<dbReference type="InterPro" id="IPR005999">
    <property type="entry name" value="Glycerol_kin"/>
</dbReference>
<evidence type="ECO:0000256" key="12">
    <source>
        <dbReference type="RuleBase" id="RU003733"/>
    </source>
</evidence>
<sequence>MTKLSGPFIGSIDQGTSSSRFIIFDKQGKVVTFHQEEFKGIFQKPGWVEHDPNTIWKTVTNCIEKCCEKFKELGYNLEDLKSVGITNQRETTVCWDKTTHEPLGTAIVWSDNRTQDYVSKWQDDYMKKNLQERSGLRLSTYFSGLKLRWKLDHCEQTQKALQAGNLLFGTIDSWLIYKLSQHNEQPTHVTDVTNASRTCLMHIEELKWDDELIKFFDIPTEILPTIKSSAEVYCKVSDGPLKGIPVAGCLGDQQAAMVGQNCFEAGSAKNTYGTGCFMLFNIGEKPYISTHGLLTTVGFQFGNNKPVYALEGSIAVAGSAIQWLRDGLGLIQESKEIGENASKVEDNGGVYFVTALSGLLAPYWKPEAKGTIVGLTQYATKSHICRAVLEAACFQTRAILESMNQDSQTELKGLKVDGGMTNSDFFTQIQSDLLGIQVERPHNKESTAWGAAIAAGLATGIWKDLKQLQDEVHDEKDIFKPTLPKEERDRLFEEWNHAVEKCIHSKI</sequence>
<evidence type="ECO:0000256" key="9">
    <source>
        <dbReference type="ARBA" id="ARBA00043149"/>
    </source>
</evidence>
<dbReference type="Proteomes" id="UP000070444">
    <property type="component" value="Unassembled WGS sequence"/>
</dbReference>
<dbReference type="OMA" id="FMLMNIG"/>
<dbReference type="OrthoDB" id="5422795at2759"/>
<gene>
    <name evidence="15" type="ORF">CONCODRAFT_39959</name>
</gene>
<evidence type="ECO:0000259" key="14">
    <source>
        <dbReference type="Pfam" id="PF02782"/>
    </source>
</evidence>
<dbReference type="PANTHER" id="PTHR10196">
    <property type="entry name" value="SUGAR KINASE"/>
    <property type="match status" value="1"/>
</dbReference>
<comment type="catalytic activity">
    <reaction evidence="10">
        <text>glycerol + ATP = sn-glycerol 3-phosphate + ADP + H(+)</text>
        <dbReference type="Rhea" id="RHEA:21644"/>
        <dbReference type="ChEBI" id="CHEBI:15378"/>
        <dbReference type="ChEBI" id="CHEBI:17754"/>
        <dbReference type="ChEBI" id="CHEBI:30616"/>
        <dbReference type="ChEBI" id="CHEBI:57597"/>
        <dbReference type="ChEBI" id="CHEBI:456216"/>
        <dbReference type="EC" id="2.7.1.30"/>
    </reaction>
</comment>
<dbReference type="PIRSF" id="PIRSF000538">
    <property type="entry name" value="GlpK"/>
    <property type="match status" value="1"/>
</dbReference>
<dbReference type="Pfam" id="PF00370">
    <property type="entry name" value="FGGY_N"/>
    <property type="match status" value="1"/>
</dbReference>
<dbReference type="AlphaFoldDB" id="A0A137P4W0"/>
<accession>A0A137P4W0</accession>
<dbReference type="Pfam" id="PF02782">
    <property type="entry name" value="FGGY_C"/>
    <property type="match status" value="1"/>
</dbReference>
<dbReference type="GO" id="GO:0006641">
    <property type="term" value="P:triglyceride metabolic process"/>
    <property type="evidence" value="ECO:0007669"/>
    <property type="project" value="TreeGrafter"/>
</dbReference>
<comment type="pathway">
    <text evidence="1">Polyol metabolism; glycerol degradation via glycerol kinase pathway; sn-glycerol 3-phosphate from glycerol: step 1/1.</text>
</comment>
<reference evidence="15 16" key="1">
    <citation type="journal article" date="2015" name="Genome Biol. Evol.">
        <title>Phylogenomic analyses indicate that early fungi evolved digesting cell walls of algal ancestors of land plants.</title>
        <authorList>
            <person name="Chang Y."/>
            <person name="Wang S."/>
            <person name="Sekimoto S."/>
            <person name="Aerts A.L."/>
            <person name="Choi C."/>
            <person name="Clum A."/>
            <person name="LaButti K.M."/>
            <person name="Lindquist E.A."/>
            <person name="Yee Ngan C."/>
            <person name="Ohm R.A."/>
            <person name="Salamov A.A."/>
            <person name="Grigoriev I.V."/>
            <person name="Spatafora J.W."/>
            <person name="Berbee M.L."/>
        </authorList>
    </citation>
    <scope>NUCLEOTIDE SEQUENCE [LARGE SCALE GENOMIC DNA]</scope>
    <source>
        <strain evidence="15 16">NRRL 28638</strain>
    </source>
</reference>
<dbReference type="Gene3D" id="3.30.420.40">
    <property type="match status" value="2"/>
</dbReference>
<evidence type="ECO:0000256" key="1">
    <source>
        <dbReference type="ARBA" id="ARBA00005190"/>
    </source>
</evidence>
<comment type="similarity">
    <text evidence="2 12">Belongs to the FGGY kinase family.</text>
</comment>
<evidence type="ECO:0000313" key="16">
    <source>
        <dbReference type="Proteomes" id="UP000070444"/>
    </source>
</evidence>
<dbReference type="GO" id="GO:0005524">
    <property type="term" value="F:ATP binding"/>
    <property type="evidence" value="ECO:0007669"/>
    <property type="project" value="UniProtKB-KW"/>
</dbReference>
<protein>
    <recommendedName>
        <fullName evidence="11">Probable glycerol kinase</fullName>
        <ecNumber evidence="3">2.7.1.30</ecNumber>
    </recommendedName>
    <alternativeName>
        <fullName evidence="9">ATP:glycerol 3-phosphotransferase</fullName>
    </alternativeName>
</protein>
<dbReference type="InterPro" id="IPR000577">
    <property type="entry name" value="Carb_kinase_FGGY"/>
</dbReference>
<dbReference type="GO" id="GO:0004370">
    <property type="term" value="F:glycerol kinase activity"/>
    <property type="evidence" value="ECO:0007669"/>
    <property type="project" value="UniProtKB-EC"/>
</dbReference>
<evidence type="ECO:0000256" key="10">
    <source>
        <dbReference type="ARBA" id="ARBA00052101"/>
    </source>
</evidence>
<evidence type="ECO:0000256" key="7">
    <source>
        <dbReference type="ARBA" id="ARBA00022798"/>
    </source>
</evidence>
<keyword evidence="8" id="KW-0067">ATP-binding</keyword>
<evidence type="ECO:0000256" key="2">
    <source>
        <dbReference type="ARBA" id="ARBA00009156"/>
    </source>
</evidence>
<dbReference type="FunFam" id="3.30.420.40:FF:000108">
    <property type="entry name" value="Glycerol kinase, glycosomal"/>
    <property type="match status" value="1"/>
</dbReference>
<proteinExistence type="inferred from homology"/>
<organism evidence="15 16">
    <name type="scientific">Conidiobolus coronatus (strain ATCC 28846 / CBS 209.66 / NRRL 28638)</name>
    <name type="common">Delacroixia coronata</name>
    <dbReference type="NCBI Taxonomy" id="796925"/>
    <lineage>
        <taxon>Eukaryota</taxon>
        <taxon>Fungi</taxon>
        <taxon>Fungi incertae sedis</taxon>
        <taxon>Zoopagomycota</taxon>
        <taxon>Entomophthoromycotina</taxon>
        <taxon>Entomophthoromycetes</taxon>
        <taxon>Entomophthorales</taxon>
        <taxon>Ancylistaceae</taxon>
        <taxon>Conidiobolus</taxon>
    </lineage>
</organism>
<dbReference type="EMBL" id="KQ964516">
    <property type="protein sequence ID" value="KXN69989.1"/>
    <property type="molecule type" value="Genomic_DNA"/>
</dbReference>
<keyword evidence="16" id="KW-1185">Reference proteome</keyword>
<dbReference type="GO" id="GO:0019563">
    <property type="term" value="P:glycerol catabolic process"/>
    <property type="evidence" value="ECO:0007669"/>
    <property type="project" value="UniProtKB-UniPathway"/>
</dbReference>
<keyword evidence="5" id="KW-0547">Nucleotide-binding</keyword>
<keyword evidence="6 12" id="KW-0418">Kinase</keyword>